<proteinExistence type="predicted"/>
<dbReference type="Proteomes" id="UP001059596">
    <property type="component" value="Unassembled WGS sequence"/>
</dbReference>
<organism evidence="1 2">
    <name type="scientific">Drosophila gunungcola</name>
    <name type="common">fruit fly</name>
    <dbReference type="NCBI Taxonomy" id="103775"/>
    <lineage>
        <taxon>Eukaryota</taxon>
        <taxon>Metazoa</taxon>
        <taxon>Ecdysozoa</taxon>
        <taxon>Arthropoda</taxon>
        <taxon>Hexapoda</taxon>
        <taxon>Insecta</taxon>
        <taxon>Pterygota</taxon>
        <taxon>Neoptera</taxon>
        <taxon>Endopterygota</taxon>
        <taxon>Diptera</taxon>
        <taxon>Brachycera</taxon>
        <taxon>Muscomorpha</taxon>
        <taxon>Ephydroidea</taxon>
        <taxon>Drosophilidae</taxon>
        <taxon>Drosophila</taxon>
        <taxon>Sophophora</taxon>
    </lineage>
</organism>
<dbReference type="EMBL" id="JAMKOV010000003">
    <property type="protein sequence ID" value="KAI8041521.1"/>
    <property type="molecule type" value="Genomic_DNA"/>
</dbReference>
<gene>
    <name evidence="1" type="ORF">M5D96_005786</name>
</gene>
<evidence type="ECO:0000313" key="2">
    <source>
        <dbReference type="Proteomes" id="UP001059596"/>
    </source>
</evidence>
<feature type="non-terminal residue" evidence="1">
    <location>
        <position position="1"/>
    </location>
</feature>
<name>A0A9P9YR40_9MUSC</name>
<sequence length="48" mass="5223">MFIGASTNHFIYPQLKLIKLMKTSKVGLANPGEIGSELAKKDRSSSNT</sequence>
<keyword evidence="2" id="KW-1185">Reference proteome</keyword>
<protein>
    <submittedName>
        <fullName evidence="1">Uncharacterized protein</fullName>
    </submittedName>
</protein>
<comment type="caution">
    <text evidence="1">The sequence shown here is derived from an EMBL/GenBank/DDBJ whole genome shotgun (WGS) entry which is preliminary data.</text>
</comment>
<evidence type="ECO:0000313" key="1">
    <source>
        <dbReference type="EMBL" id="KAI8041521.1"/>
    </source>
</evidence>
<accession>A0A9P9YR40</accession>
<dbReference type="AlphaFoldDB" id="A0A9P9YR40"/>
<reference evidence="1" key="1">
    <citation type="journal article" date="2023" name="Genome Biol. Evol.">
        <title>Long-read-based Genome Assembly of Drosophila gunungcola Reveals Fewer Chemosensory Genes in Flower-breeding Species.</title>
        <authorList>
            <person name="Negi A."/>
            <person name="Liao B.Y."/>
            <person name="Yeh S.D."/>
        </authorList>
    </citation>
    <scope>NUCLEOTIDE SEQUENCE</scope>
    <source>
        <strain evidence="1">Sukarami</strain>
    </source>
</reference>